<dbReference type="PATRIC" id="fig|883078.3.peg.4082"/>
<gene>
    <name evidence="2" type="ORF">HMPREF9695_03955</name>
</gene>
<evidence type="ECO:0000256" key="1">
    <source>
        <dbReference type="SAM" id="MobiDB-lite"/>
    </source>
</evidence>
<dbReference type="AlphaFoldDB" id="K8P2V7"/>
<organism evidence="2 3">
    <name type="scientific">Afipia broomeae ATCC 49717</name>
    <dbReference type="NCBI Taxonomy" id="883078"/>
    <lineage>
        <taxon>Bacteria</taxon>
        <taxon>Pseudomonadati</taxon>
        <taxon>Pseudomonadota</taxon>
        <taxon>Alphaproteobacteria</taxon>
        <taxon>Hyphomicrobiales</taxon>
        <taxon>Nitrobacteraceae</taxon>
        <taxon>Afipia</taxon>
    </lineage>
</organism>
<comment type="caution">
    <text evidence="2">The sequence shown here is derived from an EMBL/GenBank/DDBJ whole genome shotgun (WGS) entry which is preliminary data.</text>
</comment>
<name>K8P2V7_9BRAD</name>
<dbReference type="Proteomes" id="UP000001096">
    <property type="component" value="Unassembled WGS sequence"/>
</dbReference>
<dbReference type="eggNOG" id="COG4469">
    <property type="taxonomic scope" value="Bacteria"/>
</dbReference>
<keyword evidence="3" id="KW-1185">Reference proteome</keyword>
<feature type="region of interest" description="Disordered" evidence="1">
    <location>
        <begin position="226"/>
        <end position="247"/>
    </location>
</feature>
<feature type="region of interest" description="Disordered" evidence="1">
    <location>
        <begin position="594"/>
        <end position="621"/>
    </location>
</feature>
<evidence type="ECO:0008006" key="4">
    <source>
        <dbReference type="Google" id="ProtNLM"/>
    </source>
</evidence>
<evidence type="ECO:0000313" key="3">
    <source>
        <dbReference type="Proteomes" id="UP000001096"/>
    </source>
</evidence>
<reference evidence="2 3" key="1">
    <citation type="submission" date="2012-04" db="EMBL/GenBank/DDBJ databases">
        <title>The Genome Sequence of Afipia broomeae ATCC 49717.</title>
        <authorList>
            <consortium name="The Broad Institute Genome Sequencing Platform"/>
            <person name="Earl A."/>
            <person name="Ward D."/>
            <person name="Feldgarden M."/>
            <person name="Gevers D."/>
            <person name="Huys G."/>
            <person name="Walker B."/>
            <person name="Young S.K."/>
            <person name="Zeng Q."/>
            <person name="Gargeya S."/>
            <person name="Fitzgerald M."/>
            <person name="Haas B."/>
            <person name="Abouelleil A."/>
            <person name="Alvarado L."/>
            <person name="Arachchi H.M."/>
            <person name="Berlin A."/>
            <person name="Chapman S.B."/>
            <person name="Goldberg J."/>
            <person name="Griggs A."/>
            <person name="Gujja S."/>
            <person name="Hansen M."/>
            <person name="Howarth C."/>
            <person name="Imamovic A."/>
            <person name="Larimer J."/>
            <person name="McCowen C."/>
            <person name="Montmayeur A."/>
            <person name="Murphy C."/>
            <person name="Neiman D."/>
            <person name="Pearson M."/>
            <person name="Priest M."/>
            <person name="Roberts A."/>
            <person name="Saif S."/>
            <person name="Shea T."/>
            <person name="Sisk P."/>
            <person name="Sykes S."/>
            <person name="Wortman J."/>
            <person name="Nusbaum C."/>
            <person name="Birren B."/>
        </authorList>
    </citation>
    <scope>NUCLEOTIDE SEQUENCE [LARGE SCALE GENOMIC DNA]</scope>
    <source>
        <strain evidence="2 3">ATCC 49717</strain>
    </source>
</reference>
<feature type="compositionally biased region" description="Basic and acidic residues" evidence="1">
    <location>
        <begin position="594"/>
        <end position="610"/>
    </location>
</feature>
<dbReference type="EMBL" id="AGWX01000005">
    <property type="protein sequence ID" value="EKS34045.1"/>
    <property type="molecule type" value="Genomic_DNA"/>
</dbReference>
<evidence type="ECO:0000313" key="2">
    <source>
        <dbReference type="EMBL" id="EKS34045.1"/>
    </source>
</evidence>
<dbReference type="HOGENOM" id="CLU_491668_0_0_5"/>
<proteinExistence type="predicted"/>
<dbReference type="RefSeq" id="WP_006022657.1">
    <property type="nucleotide sequence ID" value="NZ_KB375284.1"/>
</dbReference>
<sequence>MSIRLRELFACTEQGGAFVAESADGRLLHIGEVPSGLACNCVCPGCGRRMVAKKGDVQAHHFAHNAQQDGRSCASAGETALHKFAKLILDERLEITLPAQVVEEQKDREVVVRAAKRTFDRAILETKDGQIVPDVVLLLRDRRLIVEFKVTHPCDSIKIARIQAMDVGAIEIDLSQYRDHKLSEIGDRILYDAPRTWLHNPREREARARLEVRALQRAEERRTQIENYRGSYRHRSPSESPGSGACESSARKNGLADLINLPVYGAGCFTVAVAEWQAAILEALLAPTKTPFRTRNGLAALRSRRWLDSSFADISDEIVCGVRAAGIPFNSPFQAVEAYLTQLERLGFVHSDPTEIWRPSHTLQARIDKARELRARPVKRTRELRQLVEELIATLPADETAAFVFEQWWSSMLPERGHSPRDAIDFDETKWRSLTNDLDNIATQIRFSPRERLDLFGLPYHGALARALERKHAEEAERQRANQAKIEADKAARVADLQHRALRQIGREAELWLVTTNSNTGGRPPIEVALDSEAGHEDAVRALHYRAREIEVQHRASERKAKAVAELAALAQSRYYDDERANLWMRGRRRELGGKSPEEFTVDDATRQRCSELLPTKRSRR</sequence>
<protein>
    <recommendedName>
        <fullName evidence="4">Competence protein CoiA-like family protein</fullName>
    </recommendedName>
</protein>
<accession>K8P2V7</accession>